<keyword evidence="5" id="KW-0472">Membrane</keyword>
<evidence type="ECO:0000313" key="8">
    <source>
        <dbReference type="Proteomes" id="UP000029392"/>
    </source>
</evidence>
<feature type="transmembrane region" description="Helical" evidence="5">
    <location>
        <begin position="51"/>
        <end position="71"/>
    </location>
</feature>
<dbReference type="PANTHER" id="PTHR45138">
    <property type="entry name" value="REGULATORY COMPONENTS OF SENSORY TRANSDUCTION SYSTEM"/>
    <property type="match status" value="1"/>
</dbReference>
<dbReference type="Pfam" id="PF05230">
    <property type="entry name" value="MASE2"/>
    <property type="match status" value="1"/>
</dbReference>
<dbReference type="SMART" id="SM00267">
    <property type="entry name" value="GGDEF"/>
    <property type="match status" value="1"/>
</dbReference>
<proteinExistence type="predicted"/>
<dbReference type="FunFam" id="3.30.70.270:FF:000001">
    <property type="entry name" value="Diguanylate cyclase domain protein"/>
    <property type="match status" value="1"/>
</dbReference>
<dbReference type="NCBIfam" id="TIGR00254">
    <property type="entry name" value="GGDEF"/>
    <property type="match status" value="1"/>
</dbReference>
<feature type="transmembrane region" description="Helical" evidence="5">
    <location>
        <begin position="91"/>
        <end position="114"/>
    </location>
</feature>
<gene>
    <name evidence="7" type="ORF">N790_07180</name>
</gene>
<keyword evidence="5" id="KW-1133">Transmembrane helix</keyword>
<dbReference type="InterPro" id="IPR007894">
    <property type="entry name" value="MASE2"/>
</dbReference>
<dbReference type="PATRIC" id="fig|1384054.3.peg.1440"/>
<dbReference type="InterPro" id="IPR029787">
    <property type="entry name" value="Nucleotide_cyclase"/>
</dbReference>
<dbReference type="OrthoDB" id="9803824at2"/>
<accession>A0A091B7Y4</accession>
<comment type="cofactor">
    <cofactor evidence="1">
        <name>Mg(2+)</name>
        <dbReference type="ChEBI" id="CHEBI:18420"/>
    </cofactor>
</comment>
<feature type="domain" description="GGDEF" evidence="6">
    <location>
        <begin position="224"/>
        <end position="355"/>
    </location>
</feature>
<dbReference type="RefSeq" id="WP_084062773.1">
    <property type="nucleotide sequence ID" value="NZ_AVCH01000157.1"/>
</dbReference>
<dbReference type="SUPFAM" id="SSF55073">
    <property type="entry name" value="Nucleotide cyclase"/>
    <property type="match status" value="1"/>
</dbReference>
<comment type="caution">
    <text evidence="7">The sequence shown here is derived from an EMBL/GenBank/DDBJ whole genome shotgun (WGS) entry which is preliminary data.</text>
</comment>
<dbReference type="EMBL" id="AVCH01000157">
    <property type="protein sequence ID" value="KFN47846.1"/>
    <property type="molecule type" value="Genomic_DNA"/>
</dbReference>
<dbReference type="Gene3D" id="3.30.70.270">
    <property type="match status" value="1"/>
</dbReference>
<sequence length="362" mass="39205">MAAPSHPPPEHAARLSDLHLLPRRVYRFRVLGMGLAALPIFLVLREIGAPPASWAWLVASCFLWPHLAYWLARRSADPFQAELRNLMSDSIIAGLWAPLLHFNALPSVLLMSVATADKINTGIRGLWLRSLPGMLLAVLAGGLLTGFAFAPATSMPVLLACLPIMVVHTLAVSLNSFLLVRRVQLQNRQLDELSRVDVLTGLDSRRHWQDQAGRLLQRRHATGKAATLALVDLDWFKDINDRHGHAVGDDVLRGIAALVRRAAGPEAHAGRLGGDEFAIALPATLAEAEAVAERLRASVQAFSLPQAPGLRCSVSIGLAQARDDDLGLREWIESADKALYRAKHGGRNRTATEAAGPSAQTA</sequence>
<feature type="transmembrane region" description="Helical" evidence="5">
    <location>
        <begin position="126"/>
        <end position="150"/>
    </location>
</feature>
<name>A0A091B7Y4_9GAMM</name>
<evidence type="ECO:0000256" key="2">
    <source>
        <dbReference type="ARBA" id="ARBA00012528"/>
    </source>
</evidence>
<dbReference type="GO" id="GO:0052621">
    <property type="term" value="F:diguanylate cyclase activity"/>
    <property type="evidence" value="ECO:0007669"/>
    <property type="project" value="UniProtKB-EC"/>
</dbReference>
<dbReference type="Pfam" id="PF00990">
    <property type="entry name" value="GGDEF"/>
    <property type="match status" value="1"/>
</dbReference>
<protein>
    <recommendedName>
        <fullName evidence="2">diguanylate cyclase</fullName>
        <ecNumber evidence="2">2.7.7.65</ecNumber>
    </recommendedName>
</protein>
<evidence type="ECO:0000256" key="5">
    <source>
        <dbReference type="SAM" id="Phobius"/>
    </source>
</evidence>
<dbReference type="GO" id="GO:1902201">
    <property type="term" value="P:negative regulation of bacterial-type flagellum-dependent cell motility"/>
    <property type="evidence" value="ECO:0007669"/>
    <property type="project" value="TreeGrafter"/>
</dbReference>
<evidence type="ECO:0000256" key="3">
    <source>
        <dbReference type="ARBA" id="ARBA00034247"/>
    </source>
</evidence>
<dbReference type="PROSITE" id="PS50887">
    <property type="entry name" value="GGDEF"/>
    <property type="match status" value="1"/>
</dbReference>
<dbReference type="GO" id="GO:0043709">
    <property type="term" value="P:cell adhesion involved in single-species biofilm formation"/>
    <property type="evidence" value="ECO:0007669"/>
    <property type="project" value="TreeGrafter"/>
</dbReference>
<keyword evidence="8" id="KW-1185">Reference proteome</keyword>
<feature type="transmembrane region" description="Helical" evidence="5">
    <location>
        <begin position="156"/>
        <end position="180"/>
    </location>
</feature>
<dbReference type="InterPro" id="IPR043128">
    <property type="entry name" value="Rev_trsase/Diguanyl_cyclase"/>
</dbReference>
<dbReference type="InterPro" id="IPR000160">
    <property type="entry name" value="GGDEF_dom"/>
</dbReference>
<evidence type="ECO:0000313" key="7">
    <source>
        <dbReference type="EMBL" id="KFN47846.1"/>
    </source>
</evidence>
<dbReference type="GO" id="GO:0005886">
    <property type="term" value="C:plasma membrane"/>
    <property type="evidence" value="ECO:0007669"/>
    <property type="project" value="TreeGrafter"/>
</dbReference>
<dbReference type="AlphaFoldDB" id="A0A091B7Y4"/>
<dbReference type="eggNOG" id="COG3706">
    <property type="taxonomic scope" value="Bacteria"/>
</dbReference>
<dbReference type="Proteomes" id="UP000029392">
    <property type="component" value="Unassembled WGS sequence"/>
</dbReference>
<evidence type="ECO:0000256" key="1">
    <source>
        <dbReference type="ARBA" id="ARBA00001946"/>
    </source>
</evidence>
<comment type="catalytic activity">
    <reaction evidence="3">
        <text>2 GTP = 3',3'-c-di-GMP + 2 diphosphate</text>
        <dbReference type="Rhea" id="RHEA:24898"/>
        <dbReference type="ChEBI" id="CHEBI:33019"/>
        <dbReference type="ChEBI" id="CHEBI:37565"/>
        <dbReference type="ChEBI" id="CHEBI:58805"/>
        <dbReference type="EC" id="2.7.7.65"/>
    </reaction>
</comment>
<keyword evidence="5" id="KW-0812">Transmembrane</keyword>
<feature type="region of interest" description="Disordered" evidence="4">
    <location>
        <begin position="343"/>
        <end position="362"/>
    </location>
</feature>
<evidence type="ECO:0000259" key="6">
    <source>
        <dbReference type="PROSITE" id="PS50887"/>
    </source>
</evidence>
<dbReference type="PANTHER" id="PTHR45138:SF9">
    <property type="entry name" value="DIGUANYLATE CYCLASE DGCM-RELATED"/>
    <property type="match status" value="1"/>
</dbReference>
<dbReference type="STRING" id="1384054.N790_07180"/>
<evidence type="ECO:0000256" key="4">
    <source>
        <dbReference type="SAM" id="MobiDB-lite"/>
    </source>
</evidence>
<dbReference type="CDD" id="cd01949">
    <property type="entry name" value="GGDEF"/>
    <property type="match status" value="1"/>
</dbReference>
<organism evidence="7 8">
    <name type="scientific">Arenimonas malthae CC-JY-1</name>
    <dbReference type="NCBI Taxonomy" id="1384054"/>
    <lineage>
        <taxon>Bacteria</taxon>
        <taxon>Pseudomonadati</taxon>
        <taxon>Pseudomonadota</taxon>
        <taxon>Gammaproteobacteria</taxon>
        <taxon>Lysobacterales</taxon>
        <taxon>Lysobacteraceae</taxon>
        <taxon>Arenimonas</taxon>
    </lineage>
</organism>
<dbReference type="EC" id="2.7.7.65" evidence="2"/>
<dbReference type="InterPro" id="IPR050469">
    <property type="entry name" value="Diguanylate_Cyclase"/>
</dbReference>
<feature type="transmembrane region" description="Helical" evidence="5">
    <location>
        <begin position="26"/>
        <end position="44"/>
    </location>
</feature>
<reference evidence="7 8" key="1">
    <citation type="submission" date="2013-09" db="EMBL/GenBank/DDBJ databases">
        <title>Genome sequencing of Arenimonas malthae.</title>
        <authorList>
            <person name="Chen F."/>
            <person name="Wang G."/>
        </authorList>
    </citation>
    <scope>NUCLEOTIDE SEQUENCE [LARGE SCALE GENOMIC DNA]</scope>
    <source>
        <strain evidence="7 8">CC-JY-1</strain>
    </source>
</reference>